<gene>
    <name evidence="2" type="ORF">FOB60_002209</name>
</gene>
<dbReference type="Proteomes" id="UP000590412">
    <property type="component" value="Unassembled WGS sequence"/>
</dbReference>
<feature type="compositionally biased region" description="Polar residues" evidence="1">
    <location>
        <begin position="1"/>
        <end position="10"/>
    </location>
</feature>
<feature type="region of interest" description="Disordered" evidence="1">
    <location>
        <begin position="92"/>
        <end position="115"/>
    </location>
</feature>
<dbReference type="EMBL" id="JABWAB010000003">
    <property type="protein sequence ID" value="KAF6057654.1"/>
    <property type="molecule type" value="Genomic_DNA"/>
</dbReference>
<sequence>MRPLNNISNESPRKQQHNTKTSPGSQTSYDYNDEPVGKIFTDKKFTNPLHDILVNSRRTLSRIKIELPQASLNNLNQPAIQNKANFPIFEDKQKTSPWTTSRQTEQNSPTRRRGKVDDDLACHANNILRMAIDSTMMSSMNSVTLQNINSDSFEENANSNGKVPETIEINEEEIRAAISG</sequence>
<comment type="caution">
    <text evidence="2">The sequence shown here is derived from an EMBL/GenBank/DDBJ whole genome shotgun (WGS) entry which is preliminary data.</text>
</comment>
<name>A0A8X7TC83_CANPA</name>
<organism evidence="2 3">
    <name type="scientific">Candida parapsilosis</name>
    <name type="common">Yeast</name>
    <dbReference type="NCBI Taxonomy" id="5480"/>
    <lineage>
        <taxon>Eukaryota</taxon>
        <taxon>Fungi</taxon>
        <taxon>Dikarya</taxon>
        <taxon>Ascomycota</taxon>
        <taxon>Saccharomycotina</taxon>
        <taxon>Pichiomycetes</taxon>
        <taxon>Debaryomycetaceae</taxon>
        <taxon>Candida/Lodderomyces clade</taxon>
        <taxon>Candida</taxon>
    </lineage>
</organism>
<reference evidence="2" key="1">
    <citation type="submission" date="2020-03" db="EMBL/GenBank/DDBJ databases">
        <title>FDA dAtabase for Regulatory Grade micrObial Sequences (FDA-ARGOS): Supporting development and validation of Infectious Disease Dx tests.</title>
        <authorList>
            <person name="Campos J."/>
            <person name="Goldberg B."/>
            <person name="Tallon L."/>
            <person name="Sadzewicz L."/>
            <person name="Vavikolanu K."/>
            <person name="Mehta A."/>
            <person name="Aluvathingal J."/>
            <person name="Nadendla S."/>
            <person name="Nandy P."/>
            <person name="Geyer C."/>
            <person name="Yan Y."/>
            <person name="Sichtig H."/>
        </authorList>
    </citation>
    <scope>NUCLEOTIDE SEQUENCE [LARGE SCALE GENOMIC DNA]</scope>
    <source>
        <strain evidence="2">FDAARGOS_652</strain>
    </source>
</reference>
<accession>A0A8X7TC83</accession>
<feature type="compositionally biased region" description="Polar residues" evidence="1">
    <location>
        <begin position="18"/>
        <end position="30"/>
    </location>
</feature>
<evidence type="ECO:0000256" key="1">
    <source>
        <dbReference type="SAM" id="MobiDB-lite"/>
    </source>
</evidence>
<dbReference type="OrthoDB" id="4096130at2759"/>
<evidence type="ECO:0000313" key="3">
    <source>
        <dbReference type="Proteomes" id="UP000590412"/>
    </source>
</evidence>
<proteinExistence type="predicted"/>
<protein>
    <submittedName>
        <fullName evidence="2">Uncharacterized protein</fullName>
    </submittedName>
</protein>
<feature type="compositionally biased region" description="Polar residues" evidence="1">
    <location>
        <begin position="95"/>
        <end position="109"/>
    </location>
</feature>
<evidence type="ECO:0000313" key="2">
    <source>
        <dbReference type="EMBL" id="KAF6057654.1"/>
    </source>
</evidence>
<dbReference type="AlphaFoldDB" id="A0A8X7TC83"/>
<feature type="region of interest" description="Disordered" evidence="1">
    <location>
        <begin position="1"/>
        <end position="34"/>
    </location>
</feature>